<protein>
    <submittedName>
        <fullName evidence="2">Class I SAM-dependent methyltransferase</fullName>
        <ecNumber evidence="2">2.1.-.-</ecNumber>
    </submittedName>
</protein>
<dbReference type="Proteomes" id="UP001304671">
    <property type="component" value="Unassembled WGS sequence"/>
</dbReference>
<dbReference type="PANTHER" id="PTHR12843">
    <property type="entry name" value="PROTEIN-LYSINE N-METHYLTRANSFERASE METTL10"/>
    <property type="match status" value="1"/>
</dbReference>
<sequence>MENSNRKSHWENIYQTKNLTDVSWYQSKPVTSLSFFDKFKVPQNAKIIDVGGGDSLLVDFLLDKGYTDLTVLDISESSLKKAQDRLGNRAILVKWIVTDVTEFVPNEKYDFWHDRAAFHFLTNDSEIQNYLKNINENIAHLGILVLGTFSEKGPNKCSGIAIKQYSKKTLVKTIGNYFKKVVCLTENHVTPFDTIQNFVYCSFIKNEMAS</sequence>
<keyword evidence="3" id="KW-1185">Reference proteome</keyword>
<dbReference type="Gene3D" id="3.40.50.150">
    <property type="entry name" value="Vaccinia Virus protein VP39"/>
    <property type="match status" value="1"/>
</dbReference>
<comment type="caution">
    <text evidence="2">The sequence shown here is derived from an EMBL/GenBank/DDBJ whole genome shotgun (WGS) entry which is preliminary data.</text>
</comment>
<dbReference type="PANTHER" id="PTHR12843:SF5">
    <property type="entry name" value="EEF1A LYSINE METHYLTRANSFERASE 2"/>
    <property type="match status" value="1"/>
</dbReference>
<dbReference type="CDD" id="cd02440">
    <property type="entry name" value="AdoMet_MTases"/>
    <property type="match status" value="1"/>
</dbReference>
<proteinExistence type="predicted"/>
<reference evidence="2 3" key="1">
    <citation type="submission" date="2023-12" db="EMBL/GenBank/DDBJ databases">
        <title>Novel species of the genus Arcicella isolated from rivers.</title>
        <authorList>
            <person name="Lu H."/>
        </authorList>
    </citation>
    <scope>NUCLEOTIDE SEQUENCE [LARGE SCALE GENOMIC DNA]</scope>
    <source>
        <strain evidence="2 3">LMG 21963</strain>
    </source>
</reference>
<keyword evidence="2" id="KW-0808">Transferase</keyword>
<dbReference type="InterPro" id="IPR029063">
    <property type="entry name" value="SAM-dependent_MTases_sf"/>
</dbReference>
<dbReference type="RefSeq" id="WP_323251226.1">
    <property type="nucleotide sequence ID" value="NZ_JAYFUL010000032.1"/>
</dbReference>
<dbReference type="InterPro" id="IPR041698">
    <property type="entry name" value="Methyltransf_25"/>
</dbReference>
<dbReference type="Pfam" id="PF13649">
    <property type="entry name" value="Methyltransf_25"/>
    <property type="match status" value="1"/>
</dbReference>
<dbReference type="SUPFAM" id="SSF53335">
    <property type="entry name" value="S-adenosyl-L-methionine-dependent methyltransferases"/>
    <property type="match status" value="1"/>
</dbReference>
<dbReference type="EC" id="2.1.-.-" evidence="2"/>
<feature type="domain" description="Methyltransferase" evidence="1">
    <location>
        <begin position="47"/>
        <end position="136"/>
    </location>
</feature>
<evidence type="ECO:0000313" key="2">
    <source>
        <dbReference type="EMBL" id="MEA5259526.1"/>
    </source>
</evidence>
<dbReference type="GO" id="GO:0032259">
    <property type="term" value="P:methylation"/>
    <property type="evidence" value="ECO:0007669"/>
    <property type="project" value="UniProtKB-KW"/>
</dbReference>
<accession>A0ABU5QR18</accession>
<gene>
    <name evidence="2" type="ORF">VB264_17140</name>
</gene>
<dbReference type="GO" id="GO:0008168">
    <property type="term" value="F:methyltransferase activity"/>
    <property type="evidence" value="ECO:0007669"/>
    <property type="project" value="UniProtKB-KW"/>
</dbReference>
<keyword evidence="2" id="KW-0489">Methyltransferase</keyword>
<dbReference type="EMBL" id="JAYFUL010000032">
    <property type="protein sequence ID" value="MEA5259526.1"/>
    <property type="molecule type" value="Genomic_DNA"/>
</dbReference>
<organism evidence="2 3">
    <name type="scientific">Arcicella aquatica</name>
    <dbReference type="NCBI Taxonomy" id="217141"/>
    <lineage>
        <taxon>Bacteria</taxon>
        <taxon>Pseudomonadati</taxon>
        <taxon>Bacteroidota</taxon>
        <taxon>Cytophagia</taxon>
        <taxon>Cytophagales</taxon>
        <taxon>Flectobacillaceae</taxon>
        <taxon>Arcicella</taxon>
    </lineage>
</organism>
<name>A0ABU5QR18_9BACT</name>
<evidence type="ECO:0000259" key="1">
    <source>
        <dbReference type="Pfam" id="PF13649"/>
    </source>
</evidence>
<evidence type="ECO:0000313" key="3">
    <source>
        <dbReference type="Proteomes" id="UP001304671"/>
    </source>
</evidence>